<feature type="domain" description="J" evidence="1">
    <location>
        <begin position="5"/>
        <end position="72"/>
    </location>
</feature>
<dbReference type="InterPro" id="IPR001623">
    <property type="entry name" value="DnaJ_domain"/>
</dbReference>
<organism evidence="2">
    <name type="scientific">Chrysotila carterae</name>
    <name type="common">Marine alga</name>
    <name type="synonym">Syracosphaera carterae</name>
    <dbReference type="NCBI Taxonomy" id="13221"/>
    <lineage>
        <taxon>Eukaryota</taxon>
        <taxon>Haptista</taxon>
        <taxon>Haptophyta</taxon>
        <taxon>Prymnesiophyceae</taxon>
        <taxon>Isochrysidales</taxon>
        <taxon>Isochrysidaceae</taxon>
        <taxon>Chrysotila</taxon>
    </lineage>
</organism>
<dbReference type="CDD" id="cd06257">
    <property type="entry name" value="DnaJ"/>
    <property type="match status" value="1"/>
</dbReference>
<dbReference type="InterPro" id="IPR036249">
    <property type="entry name" value="Thioredoxin-like_sf"/>
</dbReference>
<dbReference type="PROSITE" id="PS50076">
    <property type="entry name" value="DNAJ_2"/>
    <property type="match status" value="1"/>
</dbReference>
<sequence>MSNFDYYSELGVLPTANADEIRKAYRALAMQHHPDKQSAAEVDRATAKLAAVNRAYTVLKDADQRRVYDMQRQAAPTGEFPFEHRAASRSPSVAGVLRRVVLGRRARARFGCLSAVTELSFRNGLWVLRKAAARPLLIFLHLDKSSRCDKAADSFREAAALLEGVVALAALDVEAEYRLAKKFGAAEQELPSVLLLKTDRAGVSQRRIISHPLTADSIAAGVAELLPPLAVCTVESLAQATRQHARHAAALAMRPLPAQLDRAFRLGCAKAGLLCAAVTGRQCALSKAYSGCAGIALLANDGRQRGCVDVSGAADTAAPRQLRHLLDDFSLREQHGIVLRTVVRAAELMRVVADPAWRCASRPARSVLESPVAGFMIRAEALPLWAGLAFVCSFPLQRSWRRKRQRAAQHLRRGTARRL</sequence>
<dbReference type="SUPFAM" id="SSF52833">
    <property type="entry name" value="Thioredoxin-like"/>
    <property type="match status" value="1"/>
</dbReference>
<dbReference type="SMART" id="SM00271">
    <property type="entry name" value="DnaJ"/>
    <property type="match status" value="1"/>
</dbReference>
<dbReference type="EMBL" id="HBIZ01058992">
    <property type="protein sequence ID" value="CAE0784268.1"/>
    <property type="molecule type" value="Transcribed_RNA"/>
</dbReference>
<dbReference type="SUPFAM" id="SSF46565">
    <property type="entry name" value="Chaperone J-domain"/>
    <property type="match status" value="1"/>
</dbReference>
<accession>A0A7S4FB46</accession>
<dbReference type="InterPro" id="IPR036869">
    <property type="entry name" value="J_dom_sf"/>
</dbReference>
<gene>
    <name evidence="2" type="ORF">PCAR00345_LOCUS36973</name>
</gene>
<evidence type="ECO:0000259" key="1">
    <source>
        <dbReference type="PROSITE" id="PS50076"/>
    </source>
</evidence>
<name>A0A7S4FB46_CHRCT</name>
<dbReference type="Gene3D" id="1.10.287.110">
    <property type="entry name" value="DnaJ domain"/>
    <property type="match status" value="1"/>
</dbReference>
<dbReference type="Pfam" id="PF00226">
    <property type="entry name" value="DnaJ"/>
    <property type="match status" value="1"/>
</dbReference>
<proteinExistence type="predicted"/>
<protein>
    <recommendedName>
        <fullName evidence="1">J domain-containing protein</fullName>
    </recommendedName>
</protein>
<evidence type="ECO:0000313" key="2">
    <source>
        <dbReference type="EMBL" id="CAE0784268.1"/>
    </source>
</evidence>
<dbReference type="InterPro" id="IPR050817">
    <property type="entry name" value="DjlA_DnaK_co-chaperone"/>
</dbReference>
<dbReference type="PANTHER" id="PTHR24074">
    <property type="entry name" value="CO-CHAPERONE PROTEIN DJLA"/>
    <property type="match status" value="1"/>
</dbReference>
<dbReference type="AlphaFoldDB" id="A0A7S4FB46"/>
<reference evidence="2" key="1">
    <citation type="submission" date="2021-01" db="EMBL/GenBank/DDBJ databases">
        <authorList>
            <person name="Corre E."/>
            <person name="Pelletier E."/>
            <person name="Niang G."/>
            <person name="Scheremetjew M."/>
            <person name="Finn R."/>
            <person name="Kale V."/>
            <person name="Holt S."/>
            <person name="Cochrane G."/>
            <person name="Meng A."/>
            <person name="Brown T."/>
            <person name="Cohen L."/>
        </authorList>
    </citation>
    <scope>NUCLEOTIDE SEQUENCE</scope>
    <source>
        <strain evidence="2">CCMP645</strain>
    </source>
</reference>
<dbReference type="PRINTS" id="PR00625">
    <property type="entry name" value="JDOMAIN"/>
</dbReference>